<proteinExistence type="predicted"/>
<keyword evidence="2" id="KW-0472">Membrane</keyword>
<evidence type="ECO:0000313" key="4">
    <source>
        <dbReference type="EMBL" id="MEO3717771.1"/>
    </source>
</evidence>
<dbReference type="Gene3D" id="3.40.50.410">
    <property type="entry name" value="von Willebrand factor, type A domain"/>
    <property type="match status" value="1"/>
</dbReference>
<evidence type="ECO:0000313" key="5">
    <source>
        <dbReference type="Proteomes" id="UP001223646"/>
    </source>
</evidence>
<gene>
    <name evidence="4" type="ORF">QP460_009250</name>
</gene>
<protein>
    <submittedName>
        <fullName evidence="4">VWA domain-containing protein</fullName>
    </submittedName>
</protein>
<keyword evidence="2" id="KW-1133">Transmembrane helix</keyword>
<organism evidence="4 5">
    <name type="scientific">Corynebacterium amycolatum</name>
    <dbReference type="NCBI Taxonomy" id="43765"/>
    <lineage>
        <taxon>Bacteria</taxon>
        <taxon>Bacillati</taxon>
        <taxon>Actinomycetota</taxon>
        <taxon>Actinomycetes</taxon>
        <taxon>Mycobacteriales</taxon>
        <taxon>Corynebacteriaceae</taxon>
        <taxon>Corynebacterium</taxon>
    </lineage>
</organism>
<evidence type="ECO:0000256" key="2">
    <source>
        <dbReference type="SAM" id="Phobius"/>
    </source>
</evidence>
<evidence type="ECO:0000259" key="3">
    <source>
        <dbReference type="PROSITE" id="PS50234"/>
    </source>
</evidence>
<feature type="region of interest" description="Disordered" evidence="1">
    <location>
        <begin position="237"/>
        <end position="258"/>
    </location>
</feature>
<dbReference type="SUPFAM" id="SSF53300">
    <property type="entry name" value="vWA-like"/>
    <property type="match status" value="1"/>
</dbReference>
<feature type="transmembrane region" description="Helical" evidence="2">
    <location>
        <begin position="636"/>
        <end position="656"/>
    </location>
</feature>
<dbReference type="PANTHER" id="PTHR37947">
    <property type="entry name" value="BLL2462 PROTEIN"/>
    <property type="match status" value="1"/>
</dbReference>
<dbReference type="AlphaFoldDB" id="A0AAW9SVB4"/>
<dbReference type="Proteomes" id="UP001223646">
    <property type="component" value="Unassembled WGS sequence"/>
</dbReference>
<dbReference type="PANTHER" id="PTHR37947:SF2">
    <property type="entry name" value="VON WILLEBRAND FACTOR TYPE A"/>
    <property type="match status" value="1"/>
</dbReference>
<accession>A0AAW9SVB4</accession>
<feature type="compositionally biased region" description="Polar residues" evidence="1">
    <location>
        <begin position="609"/>
        <end position="623"/>
    </location>
</feature>
<dbReference type="EMBL" id="JASOOY020000031">
    <property type="protein sequence ID" value="MEO3717771.1"/>
    <property type="molecule type" value="Genomic_DNA"/>
</dbReference>
<reference evidence="4" key="1">
    <citation type="submission" date="2023-05" db="EMBL/GenBank/DDBJ databases">
        <authorList>
            <person name="Du J."/>
        </authorList>
    </citation>
    <scope>NUCLEOTIDE SEQUENCE</scope>
    <source>
        <strain evidence="4">UMB1064</strain>
    </source>
</reference>
<feature type="region of interest" description="Disordered" evidence="1">
    <location>
        <begin position="604"/>
        <end position="633"/>
    </location>
</feature>
<reference evidence="4" key="2">
    <citation type="submission" date="2024-05" db="EMBL/GenBank/DDBJ databases">
        <authorList>
            <person name="Wolfe A."/>
        </authorList>
    </citation>
    <scope>NUCLEOTIDE SEQUENCE</scope>
    <source>
        <strain evidence="4">UMB1064</strain>
    </source>
</reference>
<dbReference type="SMART" id="SM00327">
    <property type="entry name" value="VWA"/>
    <property type="match status" value="1"/>
</dbReference>
<dbReference type="RefSeq" id="WP_284826297.1">
    <property type="nucleotide sequence ID" value="NZ_JASOOY020000031.1"/>
</dbReference>
<feature type="domain" description="VWFA" evidence="3">
    <location>
        <begin position="43"/>
        <end position="229"/>
    </location>
</feature>
<comment type="caution">
    <text evidence="4">The sequence shown here is derived from an EMBL/GenBank/DDBJ whole genome shotgun (WGS) entry which is preliminary data.</text>
</comment>
<evidence type="ECO:0000256" key="1">
    <source>
        <dbReference type="SAM" id="MobiDB-lite"/>
    </source>
</evidence>
<dbReference type="InterPro" id="IPR036465">
    <property type="entry name" value="vWFA_dom_sf"/>
</dbReference>
<dbReference type="PROSITE" id="PS50234">
    <property type="entry name" value="VWFA"/>
    <property type="match status" value="1"/>
</dbReference>
<dbReference type="Pfam" id="PF13519">
    <property type="entry name" value="VWA_2"/>
    <property type="match status" value="1"/>
</dbReference>
<dbReference type="InterPro" id="IPR002035">
    <property type="entry name" value="VWF_A"/>
</dbReference>
<feature type="region of interest" description="Disordered" evidence="1">
    <location>
        <begin position="406"/>
        <end position="431"/>
    </location>
</feature>
<name>A0AAW9SVB4_CORAY</name>
<sequence>MIRTKQLSAVVLTISMLLVLVGSFAGITAGRAQAQEAASTISPTMVILDASGSMLADDAGGQTRMEAAKDATSKFAGSVSEDSEIGFMVYGTEVGNSPEEREAGCQDITTLLPVQAGNSAKIPAEVGKIQASGHTPMGPALRQAADELPKEGQRSIVLVSDGEDTCAPPPVCEVAKELKQQGIDLVINTVGFLVDAGARAELECIAEATGGEYLDAQDSDSLAESMKTLATRTARTAQSSAQEIQGGDAPTSATQVPADVETFSTKLREKTPESERSISNQEGDGAEYFSVPVAEGERLAISAATVPGASSGATLMDLDVRNFSLTMHLDDSSCFLANDFGNGIIDSNGPFFASITTKQSGGAEGDCKSGNMVFSVARKGGPFEGQDIPAEVTIKRFANENLTDVPEAFPSDKESLTPPPATPEADQAKKVTPGSWFDDATELTADNTSSVTADIVPGETHVYKIKSEYGQQLRGAVKLIDAPEADKLAQISGLDIKTLNSARQLAGSEENRPVNEHQIGEETTFGNSARINYRNRIGEDGEKSGDYEAERAWLDGDQYIVVFFNNSWGAGKSHDVADVQNVPVTYQLTTELVGEKIPGPAFEQVAHKSPSSEAQTSSQQNPKGTEENEDEGSSNMMWFSIGAVLLAVVVGAAIALTRR</sequence>
<keyword evidence="2" id="KW-0812">Transmembrane</keyword>